<dbReference type="OrthoDB" id="6236007at2759"/>
<organism evidence="1 2">
    <name type="scientific">Araneus ventricosus</name>
    <name type="common">Orbweaver spider</name>
    <name type="synonym">Epeira ventricosa</name>
    <dbReference type="NCBI Taxonomy" id="182803"/>
    <lineage>
        <taxon>Eukaryota</taxon>
        <taxon>Metazoa</taxon>
        <taxon>Ecdysozoa</taxon>
        <taxon>Arthropoda</taxon>
        <taxon>Chelicerata</taxon>
        <taxon>Arachnida</taxon>
        <taxon>Araneae</taxon>
        <taxon>Araneomorphae</taxon>
        <taxon>Entelegynae</taxon>
        <taxon>Araneoidea</taxon>
        <taxon>Araneidae</taxon>
        <taxon>Araneus</taxon>
    </lineage>
</organism>
<accession>A0A4Y2HW77</accession>
<protein>
    <recommendedName>
        <fullName evidence="3">TIL domain-containing protein</fullName>
    </recommendedName>
</protein>
<reference evidence="1 2" key="1">
    <citation type="journal article" date="2019" name="Sci. Rep.">
        <title>Orb-weaving spider Araneus ventricosus genome elucidates the spidroin gene catalogue.</title>
        <authorList>
            <person name="Kono N."/>
            <person name="Nakamura H."/>
            <person name="Ohtoshi R."/>
            <person name="Moran D.A.P."/>
            <person name="Shinohara A."/>
            <person name="Yoshida Y."/>
            <person name="Fujiwara M."/>
            <person name="Mori M."/>
            <person name="Tomita M."/>
            <person name="Arakawa K."/>
        </authorList>
    </citation>
    <scope>NUCLEOTIDE SEQUENCE [LARGE SCALE GENOMIC DNA]</scope>
</reference>
<proteinExistence type="predicted"/>
<evidence type="ECO:0000313" key="1">
    <source>
        <dbReference type="EMBL" id="GBM69774.1"/>
    </source>
</evidence>
<dbReference type="Proteomes" id="UP000499080">
    <property type="component" value="Unassembled WGS sequence"/>
</dbReference>
<evidence type="ECO:0008006" key="3">
    <source>
        <dbReference type="Google" id="ProtNLM"/>
    </source>
</evidence>
<name>A0A4Y2HW77_ARAVE</name>
<dbReference type="AlphaFoldDB" id="A0A4Y2HW77"/>
<comment type="caution">
    <text evidence="1">The sequence shown here is derived from an EMBL/GenBank/DDBJ whole genome shotgun (WGS) entry which is preliminary data.</text>
</comment>
<keyword evidence="2" id="KW-1185">Reference proteome</keyword>
<evidence type="ECO:0000313" key="2">
    <source>
        <dbReference type="Proteomes" id="UP000499080"/>
    </source>
</evidence>
<sequence length="165" mass="18981">MFYWICDSEPKGPWFKSTCLPRAISLRIRESKNFKKSLIALHLSSGQCPDHEEMVLCRDECNTCKQRGSCPDCSNAGCDCIRGYARDTKGVCIEKSRCPKRWKREKGRSGSACLETSQCDADCKKTGHLLGYCIPKHFSIFGIKFYGRCACWTVEAWRRRRRYGK</sequence>
<dbReference type="Gene3D" id="2.10.25.10">
    <property type="entry name" value="Laminin"/>
    <property type="match status" value="1"/>
</dbReference>
<dbReference type="EMBL" id="BGPR01002212">
    <property type="protein sequence ID" value="GBM69774.1"/>
    <property type="molecule type" value="Genomic_DNA"/>
</dbReference>
<dbReference type="CDD" id="cd19941">
    <property type="entry name" value="TIL"/>
    <property type="match status" value="1"/>
</dbReference>
<gene>
    <name evidence="1" type="ORF">AVEN_217375_1</name>
</gene>